<organism evidence="1 2">
    <name type="scientific">Blautia obeum</name>
    <dbReference type="NCBI Taxonomy" id="40520"/>
    <lineage>
        <taxon>Bacteria</taxon>
        <taxon>Bacillati</taxon>
        <taxon>Bacillota</taxon>
        <taxon>Clostridia</taxon>
        <taxon>Lachnospirales</taxon>
        <taxon>Lachnospiraceae</taxon>
        <taxon>Blautia</taxon>
    </lineage>
</organism>
<dbReference type="Gene3D" id="3.30.420.240">
    <property type="match status" value="1"/>
</dbReference>
<evidence type="ECO:0000313" key="1">
    <source>
        <dbReference type="EMBL" id="RHE13234.1"/>
    </source>
</evidence>
<dbReference type="Proteomes" id="UP000284644">
    <property type="component" value="Unassembled WGS sequence"/>
</dbReference>
<dbReference type="Gene3D" id="3.40.50.300">
    <property type="entry name" value="P-loop containing nucleotide triphosphate hydrolases"/>
    <property type="match status" value="1"/>
</dbReference>
<accession>A0A414I901</accession>
<reference evidence="1 2" key="1">
    <citation type="submission" date="2018-08" db="EMBL/GenBank/DDBJ databases">
        <title>A genome reference for cultivated species of the human gut microbiota.</title>
        <authorList>
            <person name="Zou Y."/>
            <person name="Xue W."/>
            <person name="Luo G."/>
        </authorList>
    </citation>
    <scope>NUCLEOTIDE SEQUENCE [LARGE SCALE GENOMIC DNA]</scope>
    <source>
        <strain evidence="1 2">AM29-25AC</strain>
    </source>
</reference>
<dbReference type="InterPro" id="IPR027417">
    <property type="entry name" value="P-loop_NTPase"/>
</dbReference>
<dbReference type="RefSeq" id="WP_118045262.1">
    <property type="nucleotide sequence ID" value="NZ_QSJW01000004.1"/>
</dbReference>
<gene>
    <name evidence="1" type="ORF">DW767_07745</name>
</gene>
<name>A0A414I901_9FIRM</name>
<dbReference type="AlphaFoldDB" id="A0A414I901"/>
<dbReference type="Pfam" id="PF13245">
    <property type="entry name" value="AAA_19"/>
    <property type="match status" value="1"/>
</dbReference>
<protein>
    <submittedName>
        <fullName evidence="1">Terminase B</fullName>
    </submittedName>
</protein>
<dbReference type="SUPFAM" id="SSF52540">
    <property type="entry name" value="P-loop containing nucleoside triphosphate hydrolases"/>
    <property type="match status" value="1"/>
</dbReference>
<evidence type="ECO:0000313" key="2">
    <source>
        <dbReference type="Proteomes" id="UP000284644"/>
    </source>
</evidence>
<comment type="caution">
    <text evidence="1">The sequence shown here is derived from an EMBL/GenBank/DDBJ whole genome shotgun (WGS) entry which is preliminary data.</text>
</comment>
<sequence>MDDIQFSEFLDESIPLWRNDPVMFFREVLNFEPDEWQAEAARDLAANPKVSIKSGQGVGKTGLEAAVFLWFITCFPYPRIVATAPTKQQLHDVLWSEISKWMSKSELLSMLLKWTKTYVYMVGNEKRWFGVARTATKPENMQGFHEDNMLFIVDEASGVADPIMEAILGTLSGSNNKLLLCGNPTRTSGTFYDSHTRDRALYKCHTVSSVDSSRTNKENIDSLIRKYGWDSNVVRVRVRGEFPNQEDDVFIPLSLIEQCNSKLLELDDTDGMRFVSLGVDVARFGDDETVIYRNYHGHCKIVRNRRGQDTMATVGDIVKEFKKIYREYSKYEGKVYVQIDDTGLGGGVTDRLKEVRKEQKLYKMQIIPINAAEKIETDTAAGKDAAEKYNNLTTAMWASMRDLLDNKQIVIEDDEQTIGQLSSRKYTMTSNGKLEIESKKEMKKRGLDSPDRADALALALYLGKIKKHTGTAPGVKELQELTKDNYWG</sequence>
<proteinExistence type="predicted"/>
<dbReference type="EMBL" id="QSJW01000004">
    <property type="protein sequence ID" value="RHE13234.1"/>
    <property type="molecule type" value="Genomic_DNA"/>
</dbReference>